<dbReference type="OrthoDB" id="1120671at2"/>
<dbReference type="PROSITE" id="PS51186">
    <property type="entry name" value="GNAT"/>
    <property type="match status" value="1"/>
</dbReference>
<dbReference type="RefSeq" id="WP_136576025.1">
    <property type="nucleotide sequence ID" value="NZ_STFF01000001.1"/>
</dbReference>
<dbReference type="InterPro" id="IPR016181">
    <property type="entry name" value="Acyl_CoA_acyltransferase"/>
</dbReference>
<feature type="domain" description="N-acetyltransferase" evidence="1">
    <location>
        <begin position="126"/>
        <end position="258"/>
    </location>
</feature>
<name>A0A4V4H1S2_9BACT</name>
<keyword evidence="2" id="KW-0808">Transferase</keyword>
<sequence length="258" mass="29353">MLKEIKFSDHPVNIVSKFPLINAVVSNLQEGRIFGDERETFYFVFHKAAFSYLTISDRANYPDLLSFFLQSGELPIYFHIYDTPADLIDFCEAHNDKINIRVRKRIQLKYLDIKPPDQKVAVPHGFSVVKIDNSNFDDLSAFNLSLSDKFWRSKQDFLNNGFGFVVNNEAGIPVSICYAACVANNAAEIDVATLPAYQKQGLARLVVAKFVAYSLDNGIIPNWDCFEENYGSLKTAESLGFRYSCTYNFLSIFNKTKK</sequence>
<gene>
    <name evidence="2" type="ORF">FAM09_05365</name>
</gene>
<organism evidence="2 3">
    <name type="scientific">Niastella caeni</name>
    <dbReference type="NCBI Taxonomy" id="2569763"/>
    <lineage>
        <taxon>Bacteria</taxon>
        <taxon>Pseudomonadati</taxon>
        <taxon>Bacteroidota</taxon>
        <taxon>Chitinophagia</taxon>
        <taxon>Chitinophagales</taxon>
        <taxon>Chitinophagaceae</taxon>
        <taxon>Niastella</taxon>
    </lineage>
</organism>
<dbReference type="Pfam" id="PF12746">
    <property type="entry name" value="GNAT_acetyltran"/>
    <property type="match status" value="1"/>
</dbReference>
<proteinExistence type="predicted"/>
<protein>
    <submittedName>
        <fullName evidence="2">GNAT family N-acetyltransferase</fullName>
    </submittedName>
</protein>
<keyword evidence="3" id="KW-1185">Reference proteome</keyword>
<dbReference type="PANTHER" id="PTHR31143:SF2">
    <property type="entry name" value="FR47-LIKE DOMAIN-CONTAINING PROTEIN-RELATED"/>
    <property type="match status" value="1"/>
</dbReference>
<dbReference type="Gene3D" id="3.40.630.30">
    <property type="match status" value="1"/>
</dbReference>
<dbReference type="AlphaFoldDB" id="A0A4V4H1S2"/>
<dbReference type="EMBL" id="STFF01000001">
    <property type="protein sequence ID" value="THU41536.1"/>
    <property type="molecule type" value="Genomic_DNA"/>
</dbReference>
<dbReference type="GO" id="GO:0016747">
    <property type="term" value="F:acyltransferase activity, transferring groups other than amino-acyl groups"/>
    <property type="evidence" value="ECO:0007669"/>
    <property type="project" value="InterPro"/>
</dbReference>
<dbReference type="Proteomes" id="UP000306918">
    <property type="component" value="Unassembled WGS sequence"/>
</dbReference>
<evidence type="ECO:0000313" key="3">
    <source>
        <dbReference type="Proteomes" id="UP000306918"/>
    </source>
</evidence>
<dbReference type="InterPro" id="IPR027365">
    <property type="entry name" value="GNAT_acetyltra_YdfB-like"/>
</dbReference>
<reference evidence="2 3" key="1">
    <citation type="submission" date="2019-04" db="EMBL/GenBank/DDBJ databases">
        <title>Niastella caeni sp. nov., isolated from activated sludge.</title>
        <authorList>
            <person name="Sheng M."/>
        </authorList>
    </citation>
    <scope>NUCLEOTIDE SEQUENCE [LARGE SCALE GENOMIC DNA]</scope>
    <source>
        <strain evidence="2 3">HX-2-15</strain>
    </source>
</reference>
<dbReference type="SUPFAM" id="SSF55729">
    <property type="entry name" value="Acyl-CoA N-acyltransferases (Nat)"/>
    <property type="match status" value="1"/>
</dbReference>
<dbReference type="InterPro" id="IPR000182">
    <property type="entry name" value="GNAT_dom"/>
</dbReference>
<evidence type="ECO:0000313" key="2">
    <source>
        <dbReference type="EMBL" id="THU41536.1"/>
    </source>
</evidence>
<evidence type="ECO:0000259" key="1">
    <source>
        <dbReference type="PROSITE" id="PS51186"/>
    </source>
</evidence>
<dbReference type="PANTHER" id="PTHR31143">
    <property type="match status" value="1"/>
</dbReference>
<accession>A0A4V4H1S2</accession>
<comment type="caution">
    <text evidence="2">The sequence shown here is derived from an EMBL/GenBank/DDBJ whole genome shotgun (WGS) entry which is preliminary data.</text>
</comment>